<proteinExistence type="predicted"/>
<gene>
    <name evidence="1" type="ORF">QFC24_003096</name>
</gene>
<reference evidence="1" key="1">
    <citation type="submission" date="2023-04" db="EMBL/GenBank/DDBJ databases">
        <title>Draft Genome sequencing of Naganishia species isolated from polar environments using Oxford Nanopore Technology.</title>
        <authorList>
            <person name="Leo P."/>
            <person name="Venkateswaran K."/>
        </authorList>
    </citation>
    <scope>NUCLEOTIDE SEQUENCE</scope>
    <source>
        <strain evidence="1">DBVPG 5303</strain>
    </source>
</reference>
<keyword evidence="2" id="KW-1185">Reference proteome</keyword>
<sequence length="149" mass="16028">MSDAGPTDKQAGFLAALAKETGEKVQVDGMDRAEASTKIEDLLEKKNHGQTGAGAVVDRSDELKDDYLQPFPTDASGHAVGGPKEPTKQPGDSDYLEHPEQWTTGGEPATQKQRGFLHVLAKQHGETETDIDNLSKSEASEKIDELKNA</sequence>
<dbReference type="EMBL" id="JASBWV010000009">
    <property type="protein sequence ID" value="KAJ9124728.1"/>
    <property type="molecule type" value="Genomic_DNA"/>
</dbReference>
<organism evidence="1 2">
    <name type="scientific">Naganishia onofrii</name>
    <dbReference type="NCBI Taxonomy" id="1851511"/>
    <lineage>
        <taxon>Eukaryota</taxon>
        <taxon>Fungi</taxon>
        <taxon>Dikarya</taxon>
        <taxon>Basidiomycota</taxon>
        <taxon>Agaricomycotina</taxon>
        <taxon>Tremellomycetes</taxon>
        <taxon>Filobasidiales</taxon>
        <taxon>Filobasidiaceae</taxon>
        <taxon>Naganishia</taxon>
    </lineage>
</organism>
<dbReference type="Proteomes" id="UP001234202">
    <property type="component" value="Unassembled WGS sequence"/>
</dbReference>
<evidence type="ECO:0000313" key="2">
    <source>
        <dbReference type="Proteomes" id="UP001234202"/>
    </source>
</evidence>
<name>A0ACC2XM80_9TREE</name>
<accession>A0ACC2XM80</accession>
<comment type="caution">
    <text evidence="1">The sequence shown here is derived from an EMBL/GenBank/DDBJ whole genome shotgun (WGS) entry which is preliminary data.</text>
</comment>
<evidence type="ECO:0000313" key="1">
    <source>
        <dbReference type="EMBL" id="KAJ9124728.1"/>
    </source>
</evidence>
<protein>
    <submittedName>
        <fullName evidence="1">Uncharacterized protein</fullName>
    </submittedName>
</protein>